<keyword evidence="5" id="KW-1185">Reference proteome</keyword>
<dbReference type="NCBIfam" id="TIGR04183">
    <property type="entry name" value="Por_Secre_tail"/>
    <property type="match status" value="1"/>
</dbReference>
<proteinExistence type="predicted"/>
<dbReference type="Gene3D" id="2.60.40.10">
    <property type="entry name" value="Immunoglobulins"/>
    <property type="match status" value="2"/>
</dbReference>
<dbReference type="Pfam" id="PF00041">
    <property type="entry name" value="fn3"/>
    <property type="match status" value="1"/>
</dbReference>
<keyword evidence="2" id="KW-0677">Repeat</keyword>
<keyword evidence="1" id="KW-0732">Signal</keyword>
<dbReference type="PROSITE" id="PS50853">
    <property type="entry name" value="FN3"/>
    <property type="match status" value="1"/>
</dbReference>
<dbReference type="RefSeq" id="WP_193810741.1">
    <property type="nucleotide sequence ID" value="NZ_CP040442.1"/>
</dbReference>
<protein>
    <submittedName>
        <fullName evidence="4">T9SS type A sorting domain-containing protein</fullName>
    </submittedName>
</protein>
<dbReference type="SMART" id="SM00060">
    <property type="entry name" value="FN3"/>
    <property type="match status" value="4"/>
</dbReference>
<evidence type="ECO:0000256" key="2">
    <source>
        <dbReference type="ARBA" id="ARBA00022737"/>
    </source>
</evidence>
<organism evidence="4 5">
    <name type="scientific">Kaistella flava</name>
    <name type="common">ex Peng et al. 2021</name>
    <dbReference type="NCBI Taxonomy" id="2038776"/>
    <lineage>
        <taxon>Bacteria</taxon>
        <taxon>Pseudomonadati</taxon>
        <taxon>Bacteroidota</taxon>
        <taxon>Flavobacteriia</taxon>
        <taxon>Flavobacteriales</taxon>
        <taxon>Weeksellaceae</taxon>
        <taxon>Chryseobacterium group</taxon>
        <taxon>Kaistella</taxon>
    </lineage>
</organism>
<feature type="domain" description="Fibronectin type-III" evidence="3">
    <location>
        <begin position="844"/>
        <end position="939"/>
    </location>
</feature>
<dbReference type="EMBL" id="CP040442">
    <property type="protein sequence ID" value="QOW10577.1"/>
    <property type="molecule type" value="Genomic_DNA"/>
</dbReference>
<accession>A0A7M2Y8J3</accession>
<evidence type="ECO:0000313" key="4">
    <source>
        <dbReference type="EMBL" id="QOW10577.1"/>
    </source>
</evidence>
<dbReference type="InterPro" id="IPR013783">
    <property type="entry name" value="Ig-like_fold"/>
</dbReference>
<name>A0A7M2Y8J3_9FLAO</name>
<reference evidence="4 5" key="1">
    <citation type="submission" date="2019-05" db="EMBL/GenBank/DDBJ databases">
        <title>Chryseobacterium sp. isolated from King George Island, maritime Antarctica.</title>
        <authorList>
            <person name="Peng X."/>
        </authorList>
    </citation>
    <scope>NUCLEOTIDE SEQUENCE [LARGE SCALE GENOMIC DNA]</scope>
    <source>
        <strain evidence="4 5">7-3A</strain>
    </source>
</reference>
<dbReference type="CDD" id="cd00063">
    <property type="entry name" value="FN3"/>
    <property type="match status" value="1"/>
</dbReference>
<dbReference type="Gene3D" id="2.60.120.200">
    <property type="match status" value="1"/>
</dbReference>
<evidence type="ECO:0000256" key="1">
    <source>
        <dbReference type="ARBA" id="ARBA00022729"/>
    </source>
</evidence>
<dbReference type="InterPro" id="IPR003961">
    <property type="entry name" value="FN3_dom"/>
</dbReference>
<evidence type="ECO:0000313" key="5">
    <source>
        <dbReference type="Proteomes" id="UP000594195"/>
    </source>
</evidence>
<dbReference type="InterPro" id="IPR036116">
    <property type="entry name" value="FN3_sf"/>
</dbReference>
<dbReference type="SUPFAM" id="SSF49265">
    <property type="entry name" value="Fibronectin type III"/>
    <property type="match status" value="2"/>
</dbReference>
<dbReference type="InterPro" id="IPR013320">
    <property type="entry name" value="ConA-like_dom_sf"/>
</dbReference>
<dbReference type="PANTHER" id="PTHR13817:SF173">
    <property type="entry name" value="FRAZZLED"/>
    <property type="match status" value="1"/>
</dbReference>
<dbReference type="GO" id="GO:0005975">
    <property type="term" value="P:carbohydrate metabolic process"/>
    <property type="evidence" value="ECO:0007669"/>
    <property type="project" value="UniProtKB-ARBA"/>
</dbReference>
<dbReference type="InterPro" id="IPR026444">
    <property type="entry name" value="Secre_tail"/>
</dbReference>
<dbReference type="KEGG" id="kfa:Q73A0000_09425"/>
<sequence>MQSFLSSFKTMIFSFLFLFIATAGWGQTTVTYTFGSKSWTATPATWTSGKDGNGFTAGQGIQITAAASGAYGNSPVSFSNISKVVVNYATNASTGVGTITPYAVSGTSAAAMSGTAIAATQSVSTTGGATPRTMTFTPASAITGYLQIYTTCNTNSIYIYSVDITYGTPTGPTVTTTAASGISTAGATLNGSINANGISTSASFDYGKTVGYGSTLTASPATITGTTITAISGVLTGLDVNTQYNYRAVGTVSSTATNGSNLTFWTFANVANAPIVDSPTVTSLNVAIATGDGNPAATTYAIQETNSSKYVQTNGSLGATAVYQTAATWGTKSVTGLANGTAYTFKVIARNGANVDASSSTGTTGTTTVLRTATLSGSLSEANLNGATFTIALTNDTFNATGSLSGFTLNNAPSGATISSVVATTSTAATVTLAYDDTDFDTTINNFSITIPSAVLTSNVSLTSGVLSITAVTETLSVSAITAFGSKCLNSETINTFTISGTNLKAGNISLAPLAGFTYSSDNSTYSSTLSIAVAAGNLAAKTVYVKFIPTIAQSYNGNIVVSGVGAPSTNRSVTGTGINTAPTVTTPTSTAITATTATLGGNITVAGCSPITERGIYYSTTPGFANGTGTKVSDTGTSLSLGLFTVNVSGLTSNTTYYYKAFAMSASGTAYSTQESFTTSCTAISSFPFTESFEGISTGVPACWGLAGTTTTSGYNFSSFVTGQTGKGLRFDSYVNQSGRTGELTTPPLDLSSLTSAELKFYFKNPTGGNFEVLISTNGGSTYTSLENGLTAQTDWLQKTYDITNYISSNVKIKFLATSNYGNGDAYIYLDEINVQAGATCVVPSALTSTAITASTVSLNWSASPSNPSGGYDYYYSTTNTAPAGATTPSGNVGAGITTANITGLSSNTTYYYWVRSNCGGGDKSLWVAGASFTTAIIAAPVATAATEITPTGFKANWEAVAGATGYELDLYTKEVAGGELFNEGFTWPDNNGTGGNSGGWSGNIASTTTNLSTYLASWTYSSAYKADYCMKLGTASLQGSLTTPALNFVGNGTLTFRAGAWDGTSEQTVLKLEISGGGSLSVSEVTMIKGSFTTYTVEIAGATALTKITFKGYQASNSRFFLDDVKVMGDIVTYTSVAGYPDLSLSGTLKAITGLNPNTQYYYRVRAKDAHSTSVNSNVIEVATLGGVTTWYGTSWSNGIPKANMEAIIDGPYDMATDSSLPSITAYNLTVNNKLVVKAGEFVKITNELSGNSSGNITVESDANFVQTALSSTNNYNGTFKVNRDVTIKRLDYVFWSSPVTGQNLKAFSPGTVFNRFMTYNESTDKFDPIFSGATDGTMETTNFKPGKGYAIRAKNTQPTPAENWPGIFAGAPNNGSVEFNLENNGEGFNLVGNPYPSNIDFNALVDTGAIEGTAWFWTNINGYSNGDYDGDNYAILTSASGGTPASNKDVESSTPTLSIKVGQGFIVQAKKAGPLTFSNAMRNDGTDESEFINRGTSKDPIDRFWLKLTTPAQNFNTILIAYPKGATNGFESSADAQQFGESSDAFYSVLNDYKLNIQGRQFPLLTSDIVSLGMKGFESGNYKISMVQKEGVFANGQNIYLKDNQTGTFTNLSENSYAFTANAGLTEGRFEIVYEDQVVLGTDAATKDALVVYRDGNDFVVKSTTKPISEIEVYDTSGRLLLKVKANHKEARIDAGNFANGIYVLKITSASLNDQKGSVITRKIMK</sequence>
<gene>
    <name evidence="4" type="ORF">Q73A0000_09425</name>
</gene>
<dbReference type="GO" id="GO:0004553">
    <property type="term" value="F:hydrolase activity, hydrolyzing O-glycosyl compounds"/>
    <property type="evidence" value="ECO:0007669"/>
    <property type="project" value="UniProtKB-ARBA"/>
</dbReference>
<dbReference type="SUPFAM" id="SSF49899">
    <property type="entry name" value="Concanavalin A-like lectins/glucanases"/>
    <property type="match status" value="1"/>
</dbReference>
<dbReference type="Proteomes" id="UP000594195">
    <property type="component" value="Chromosome"/>
</dbReference>
<evidence type="ECO:0000259" key="3">
    <source>
        <dbReference type="PROSITE" id="PS50853"/>
    </source>
</evidence>
<dbReference type="PANTHER" id="PTHR13817">
    <property type="entry name" value="TITIN"/>
    <property type="match status" value="1"/>
</dbReference>
<dbReference type="InterPro" id="IPR050964">
    <property type="entry name" value="Striated_Muscle_Regulatory"/>
</dbReference>